<evidence type="ECO:0000256" key="2">
    <source>
        <dbReference type="ARBA" id="ARBA00005593"/>
    </source>
</evidence>
<dbReference type="GO" id="GO:0007264">
    <property type="term" value="P:small GTPase-mediated signal transduction"/>
    <property type="evidence" value="ECO:0007669"/>
    <property type="project" value="InterPro"/>
</dbReference>
<evidence type="ECO:0000256" key="1">
    <source>
        <dbReference type="ARBA" id="ARBA00004496"/>
    </source>
</evidence>
<dbReference type="SUPFAM" id="SSF51905">
    <property type="entry name" value="FAD/NAD(P)-binding domain"/>
    <property type="match status" value="1"/>
</dbReference>
<evidence type="ECO:0000313" key="6">
    <source>
        <dbReference type="EMBL" id="CAB4040801.1"/>
    </source>
</evidence>
<dbReference type="Pfam" id="PF00996">
    <property type="entry name" value="GDI"/>
    <property type="match status" value="1"/>
</dbReference>
<feature type="region of interest" description="Disordered" evidence="5">
    <location>
        <begin position="547"/>
        <end position="624"/>
    </location>
</feature>
<comment type="subcellular location">
    <subcellularLocation>
        <location evidence="1">Cytoplasm</location>
    </subcellularLocation>
</comment>
<dbReference type="PANTHER" id="PTHR11787:SF4">
    <property type="entry name" value="CHM, RAB ESCORT PROTEIN 1"/>
    <property type="match status" value="1"/>
</dbReference>
<dbReference type="GO" id="GO:0005829">
    <property type="term" value="C:cytosol"/>
    <property type="evidence" value="ECO:0007669"/>
    <property type="project" value="TreeGrafter"/>
</dbReference>
<name>A0A6S7KBR6_PARCT</name>
<dbReference type="GO" id="GO:0006886">
    <property type="term" value="P:intracellular protein transport"/>
    <property type="evidence" value="ECO:0007669"/>
    <property type="project" value="InterPro"/>
</dbReference>
<dbReference type="PRINTS" id="PR00893">
    <property type="entry name" value="RABESCORT"/>
</dbReference>
<evidence type="ECO:0000256" key="4">
    <source>
        <dbReference type="ARBA" id="ARBA00022490"/>
    </source>
</evidence>
<proteinExistence type="inferred from homology"/>
<dbReference type="Gene3D" id="3.30.519.10">
    <property type="entry name" value="Guanine Nucleotide Dissociation Inhibitor, domain 2"/>
    <property type="match status" value="1"/>
</dbReference>
<comment type="similarity">
    <text evidence="2">Belongs to the Rab GDI family.</text>
</comment>
<dbReference type="PRINTS" id="PR00891">
    <property type="entry name" value="RABGDIREP"/>
</dbReference>
<feature type="compositionally biased region" description="Basic and acidic residues" evidence="5">
    <location>
        <begin position="8"/>
        <end position="22"/>
    </location>
</feature>
<sequence length="624" mass="68853">GHASVGKGSEDLIAHEPVHVTELDSDTPETYEDQNASCDSNSDAQSCHEAPTATEDETKEPSNIAVVSNVEQSDVSEPTGTHDNSETKDRGNQGNEGHAEQSDVNEVNGSNISPESDSGLKKGIEEPPEEAPEVHNVVSWAEKRKMKNGKKLDRNSTHKDFSEKSRKFNLDLSPKVLFSRGLLVESLISANISHYAEFKIVGRILTYMDGKVEEVPCSRSDVFGSELLNVLEKRALMRFMTFCSTFEDCPEQYESFKDKPFTDFLKSRKLTTNLQHIILNAIAGVPVNTSTLSGLKATQKFLRSLGRYGNTPFLWSLYGAGELPQAFCRMCAVFGGIYCLRKNVKSLVLDENNKNCLAVISEDGQRLHTKWLIMEKSYAPDVFEIVTHSMISRAILITDRSLKQAPREHISMLTIPGRSNGYPVRVIELAPSSMACPESLCVVHVTTETVVNASEDLSSYVEDLFTTPDAVDSDCEKPVILWSVYFNMESGVPANISKLPSNIRITSLPSAHLDFEDALTEAKDIFTSICPNEDFLLAVPNPEDIIWDDIGSNTKEEPGEQAGDDVVPTTDQQYSEGHSTKDSDVAKTREEPDTSDMKATEISTCDKSPNVEDGNEDTSNEIEA</sequence>
<protein>
    <submittedName>
        <fullName evidence="6">Rab s geranylgeranyltransferase component A 1</fullName>
    </submittedName>
</protein>
<organism evidence="6 7">
    <name type="scientific">Paramuricea clavata</name>
    <name type="common">Red gorgonian</name>
    <name type="synonym">Violescent sea-whip</name>
    <dbReference type="NCBI Taxonomy" id="317549"/>
    <lineage>
        <taxon>Eukaryota</taxon>
        <taxon>Metazoa</taxon>
        <taxon>Cnidaria</taxon>
        <taxon>Anthozoa</taxon>
        <taxon>Octocorallia</taxon>
        <taxon>Malacalcyonacea</taxon>
        <taxon>Plexauridae</taxon>
        <taxon>Paramuricea</taxon>
    </lineage>
</organism>
<dbReference type="AlphaFoldDB" id="A0A6S7KBR6"/>
<dbReference type="Proteomes" id="UP001152795">
    <property type="component" value="Unassembled WGS sequence"/>
</dbReference>
<evidence type="ECO:0000313" key="7">
    <source>
        <dbReference type="Proteomes" id="UP001152795"/>
    </source>
</evidence>
<dbReference type="SUPFAM" id="SSF54373">
    <property type="entry name" value="FAD-linked reductases, C-terminal domain"/>
    <property type="match status" value="1"/>
</dbReference>
<feature type="compositionally biased region" description="Polar residues" evidence="5">
    <location>
        <begin position="65"/>
        <end position="82"/>
    </location>
</feature>
<dbReference type="GO" id="GO:0005096">
    <property type="term" value="F:GTPase activator activity"/>
    <property type="evidence" value="ECO:0007669"/>
    <property type="project" value="UniProtKB-KW"/>
</dbReference>
<feature type="region of interest" description="Disordered" evidence="5">
    <location>
        <begin position="1"/>
        <end position="164"/>
    </location>
</feature>
<feature type="compositionally biased region" description="Basic and acidic residues" evidence="5">
    <location>
        <begin position="578"/>
        <end position="599"/>
    </location>
</feature>
<dbReference type="GO" id="GO:0005968">
    <property type="term" value="C:Rab-protein geranylgeranyltransferase complex"/>
    <property type="evidence" value="ECO:0007669"/>
    <property type="project" value="InterPro"/>
</dbReference>
<keyword evidence="7" id="KW-1185">Reference proteome</keyword>
<dbReference type="PANTHER" id="PTHR11787">
    <property type="entry name" value="RAB GDP-DISSOCIATION INHIBITOR"/>
    <property type="match status" value="1"/>
</dbReference>
<dbReference type="PIRSF" id="PIRSF016550">
    <property type="entry name" value="Rab_ger_ger_transf_A_euk"/>
    <property type="match status" value="1"/>
</dbReference>
<gene>
    <name evidence="6" type="ORF">PACLA_8A053901</name>
</gene>
<evidence type="ECO:0000256" key="5">
    <source>
        <dbReference type="SAM" id="MobiDB-lite"/>
    </source>
</evidence>
<reference evidence="6" key="1">
    <citation type="submission" date="2020-04" db="EMBL/GenBank/DDBJ databases">
        <authorList>
            <person name="Alioto T."/>
            <person name="Alioto T."/>
            <person name="Gomez Garrido J."/>
        </authorList>
    </citation>
    <scope>NUCLEOTIDE SEQUENCE</scope>
    <source>
        <strain evidence="6">A484AB</strain>
    </source>
</reference>
<feature type="compositionally biased region" description="Basic and acidic residues" evidence="5">
    <location>
        <begin position="83"/>
        <end position="101"/>
    </location>
</feature>
<evidence type="ECO:0000256" key="3">
    <source>
        <dbReference type="ARBA" id="ARBA00022468"/>
    </source>
</evidence>
<dbReference type="InterPro" id="IPR018203">
    <property type="entry name" value="GDP_dissociation_inhibitor"/>
</dbReference>
<keyword evidence="4" id="KW-0963">Cytoplasm</keyword>
<dbReference type="Gene3D" id="1.10.405.10">
    <property type="entry name" value="Guanine Nucleotide Dissociation Inhibitor, domain 1"/>
    <property type="match status" value="1"/>
</dbReference>
<feature type="compositionally biased region" description="Acidic residues" evidence="5">
    <location>
        <begin position="613"/>
        <end position="624"/>
    </location>
</feature>
<dbReference type="GO" id="GO:0016192">
    <property type="term" value="P:vesicle-mediated transport"/>
    <property type="evidence" value="ECO:0007669"/>
    <property type="project" value="TreeGrafter"/>
</dbReference>
<feature type="compositionally biased region" description="Basic and acidic residues" evidence="5">
    <location>
        <begin position="150"/>
        <end position="164"/>
    </location>
</feature>
<dbReference type="GO" id="GO:0005092">
    <property type="term" value="F:GDP-dissociation inhibitor activity"/>
    <property type="evidence" value="ECO:0007669"/>
    <property type="project" value="InterPro"/>
</dbReference>
<dbReference type="InterPro" id="IPR001738">
    <property type="entry name" value="Rab_escort"/>
</dbReference>
<dbReference type="OrthoDB" id="1923006at2759"/>
<dbReference type="Gene3D" id="3.50.50.60">
    <property type="entry name" value="FAD/NAD(P)-binding domain"/>
    <property type="match status" value="1"/>
</dbReference>
<dbReference type="GO" id="GO:0005634">
    <property type="term" value="C:nucleus"/>
    <property type="evidence" value="ECO:0007669"/>
    <property type="project" value="TreeGrafter"/>
</dbReference>
<comment type="caution">
    <text evidence="6">The sequence shown here is derived from an EMBL/GenBank/DDBJ whole genome shotgun (WGS) entry which is preliminary data.</text>
</comment>
<feature type="compositionally biased region" description="Acidic residues" evidence="5">
    <location>
        <begin position="23"/>
        <end position="32"/>
    </location>
</feature>
<dbReference type="FunFam" id="1.10.405.10:FF:000003">
    <property type="entry name" value="Rab proteins geranylgeranyltransferase component A"/>
    <property type="match status" value="1"/>
</dbReference>
<feature type="compositionally biased region" description="Polar residues" evidence="5">
    <location>
        <begin position="102"/>
        <end position="116"/>
    </location>
</feature>
<accession>A0A6S7KBR6</accession>
<feature type="compositionally biased region" description="Polar residues" evidence="5">
    <location>
        <begin position="33"/>
        <end position="45"/>
    </location>
</feature>
<keyword evidence="3" id="KW-0343">GTPase activation</keyword>
<dbReference type="InterPro" id="IPR036188">
    <property type="entry name" value="FAD/NAD-bd_sf"/>
</dbReference>
<feature type="non-terminal residue" evidence="6">
    <location>
        <position position="1"/>
    </location>
</feature>
<dbReference type="EMBL" id="CACRXK020027268">
    <property type="protein sequence ID" value="CAB4040801.1"/>
    <property type="molecule type" value="Genomic_DNA"/>
</dbReference>